<accession>A0A1G7ZHB0</accession>
<organism evidence="1 2">
    <name type="scientific">Chitinophaga filiformis</name>
    <name type="common">Myxococcus filiformis</name>
    <name type="synonym">Flexibacter filiformis</name>
    <dbReference type="NCBI Taxonomy" id="104663"/>
    <lineage>
        <taxon>Bacteria</taxon>
        <taxon>Pseudomonadati</taxon>
        <taxon>Bacteroidota</taxon>
        <taxon>Chitinophagia</taxon>
        <taxon>Chitinophagales</taxon>
        <taxon>Chitinophagaceae</taxon>
        <taxon>Chitinophaga</taxon>
    </lineage>
</organism>
<dbReference type="STRING" id="104663.SAMN04488121_108270"/>
<evidence type="ECO:0000313" key="1">
    <source>
        <dbReference type="EMBL" id="SDH08088.1"/>
    </source>
</evidence>
<gene>
    <name evidence="1" type="ORF">SAMN04488121_108270</name>
</gene>
<dbReference type="EMBL" id="FNBN01000008">
    <property type="protein sequence ID" value="SDH08088.1"/>
    <property type="molecule type" value="Genomic_DNA"/>
</dbReference>
<dbReference type="AlphaFoldDB" id="A0A1G7ZHB0"/>
<evidence type="ECO:0000313" key="2">
    <source>
        <dbReference type="Proteomes" id="UP000199045"/>
    </source>
</evidence>
<sequence length="77" mass="8791">MQGKFSPAFCFKIWFIIRYNRTPSGVPVFVARGFEPRGRIIPREHIIPPERIIPRGRNIPVVGNLGLVFLCEGNGRE</sequence>
<dbReference type="Proteomes" id="UP000199045">
    <property type="component" value="Unassembled WGS sequence"/>
</dbReference>
<proteinExistence type="predicted"/>
<protein>
    <submittedName>
        <fullName evidence="1">Uncharacterized protein</fullName>
    </submittedName>
</protein>
<reference evidence="1 2" key="1">
    <citation type="submission" date="2016-10" db="EMBL/GenBank/DDBJ databases">
        <authorList>
            <person name="de Groot N.N."/>
        </authorList>
    </citation>
    <scope>NUCLEOTIDE SEQUENCE [LARGE SCALE GENOMIC DNA]</scope>
    <source>
        <strain evidence="1 2">DSM 527</strain>
    </source>
</reference>
<name>A0A1G7ZHB0_CHIFI</name>